<dbReference type="Proteomes" id="UP000574931">
    <property type="component" value="Unassembled WGS sequence"/>
</dbReference>
<proteinExistence type="predicted"/>
<feature type="transmembrane region" description="Helical" evidence="6">
    <location>
        <begin position="253"/>
        <end position="278"/>
    </location>
</feature>
<keyword evidence="8" id="KW-1185">Reference proteome</keyword>
<keyword evidence="3 6" id="KW-0812">Transmembrane</keyword>
<keyword evidence="4 6" id="KW-1133">Transmembrane helix</keyword>
<keyword evidence="2" id="KW-1003">Cell membrane</keyword>
<dbReference type="PANTHER" id="PTHR30482">
    <property type="entry name" value="HIGH-AFFINITY BRANCHED-CHAIN AMINO ACID TRANSPORT SYSTEM PERMEASE"/>
    <property type="match status" value="1"/>
</dbReference>
<dbReference type="InterPro" id="IPR043428">
    <property type="entry name" value="LivM-like"/>
</dbReference>
<sequence length="328" mass="35238">MSGSVAKKFAPPSFPVVTQLAILSCLLVGLAFLPALVSSYWKDVTIIFLLNCLLVVSYRLITLMGGWSFAHVATMGLGGYSVALLSQAPYNFPIGITIVIGGFIALIFGLLISYPVLRTREYYFFLATFAAGEALRQSFIQFREITGGTSGIAFIKRPQGFEDVTSFHFLLLSVLAGAIFALLAFERSRVGKTVQAVGRNEELSVSLGINAWGYRSLVFVMGSALAGVAGGFMASYNGIVSPADFSSTLMFKIVASAIVGGVSSYIGPIAGLIFLTGIEQLFRGVPQVVPLIWGVCVIFVLLVAPGGIESRLLFLLSRWRRKKETTNA</sequence>
<feature type="transmembrane region" description="Helical" evidence="6">
    <location>
        <begin position="20"/>
        <end position="41"/>
    </location>
</feature>
<evidence type="ECO:0000256" key="6">
    <source>
        <dbReference type="SAM" id="Phobius"/>
    </source>
</evidence>
<dbReference type="RefSeq" id="WP_171319329.1">
    <property type="nucleotide sequence ID" value="NZ_JABFCY010000017.1"/>
</dbReference>
<dbReference type="InterPro" id="IPR001851">
    <property type="entry name" value="ABC_transp_permease"/>
</dbReference>
<dbReference type="PANTHER" id="PTHR30482:SF20">
    <property type="entry name" value="HIGH-AFFINITY BRANCHED-CHAIN AMINO ACID TRANSPORT SYSTEM PERMEASE PROTEIN LIVM"/>
    <property type="match status" value="1"/>
</dbReference>
<feature type="transmembrane region" description="Helical" evidence="6">
    <location>
        <begin position="48"/>
        <end position="70"/>
    </location>
</feature>
<evidence type="ECO:0000313" key="8">
    <source>
        <dbReference type="Proteomes" id="UP000574931"/>
    </source>
</evidence>
<evidence type="ECO:0000313" key="7">
    <source>
        <dbReference type="EMBL" id="NNU62927.1"/>
    </source>
</evidence>
<dbReference type="AlphaFoldDB" id="A0A849KT42"/>
<protein>
    <submittedName>
        <fullName evidence="7">Branched-chain amino acid ABC transporter permease</fullName>
    </submittedName>
</protein>
<feature type="transmembrane region" description="Helical" evidence="6">
    <location>
        <begin position="90"/>
        <end position="112"/>
    </location>
</feature>
<dbReference type="GO" id="GO:0015658">
    <property type="term" value="F:branched-chain amino acid transmembrane transporter activity"/>
    <property type="evidence" value="ECO:0007669"/>
    <property type="project" value="InterPro"/>
</dbReference>
<dbReference type="Pfam" id="PF02653">
    <property type="entry name" value="BPD_transp_2"/>
    <property type="match status" value="1"/>
</dbReference>
<feature type="transmembrane region" description="Helical" evidence="6">
    <location>
        <begin position="212"/>
        <end position="232"/>
    </location>
</feature>
<comment type="caution">
    <text evidence="7">The sequence shown here is derived from an EMBL/GenBank/DDBJ whole genome shotgun (WGS) entry which is preliminary data.</text>
</comment>
<gene>
    <name evidence="7" type="ORF">HKX02_22090</name>
</gene>
<evidence type="ECO:0000256" key="4">
    <source>
        <dbReference type="ARBA" id="ARBA00022989"/>
    </source>
</evidence>
<dbReference type="GO" id="GO:0005886">
    <property type="term" value="C:plasma membrane"/>
    <property type="evidence" value="ECO:0007669"/>
    <property type="project" value="UniProtKB-SubCell"/>
</dbReference>
<feature type="transmembrane region" description="Helical" evidence="6">
    <location>
        <begin position="166"/>
        <end position="185"/>
    </location>
</feature>
<evidence type="ECO:0000256" key="2">
    <source>
        <dbReference type="ARBA" id="ARBA00022475"/>
    </source>
</evidence>
<evidence type="ECO:0000256" key="5">
    <source>
        <dbReference type="ARBA" id="ARBA00023136"/>
    </source>
</evidence>
<accession>A0A849KT42</accession>
<organism evidence="7 8">
    <name type="scientific">Ochrobactrum soli</name>
    <dbReference type="NCBI Taxonomy" id="2448455"/>
    <lineage>
        <taxon>Bacteria</taxon>
        <taxon>Pseudomonadati</taxon>
        <taxon>Pseudomonadota</taxon>
        <taxon>Alphaproteobacteria</taxon>
        <taxon>Hyphomicrobiales</taxon>
        <taxon>Brucellaceae</taxon>
        <taxon>Brucella/Ochrobactrum group</taxon>
        <taxon>Ochrobactrum</taxon>
    </lineage>
</organism>
<reference evidence="7 8" key="1">
    <citation type="submission" date="2020-05" db="EMBL/GenBank/DDBJ databases">
        <title>Draft Genome Sequence of Ochrobactrum soli Isolated from Stable Fly Gut.</title>
        <authorList>
            <person name="Pileggi M.T."/>
            <person name="Vazhakkala L.J."/>
            <person name="Wong C.N."/>
        </authorList>
    </citation>
    <scope>NUCLEOTIDE SEQUENCE [LARGE SCALE GENOMIC DNA]</scope>
    <source>
        <strain evidence="7 8">MTP-C0764</strain>
    </source>
</reference>
<evidence type="ECO:0000256" key="1">
    <source>
        <dbReference type="ARBA" id="ARBA00004651"/>
    </source>
</evidence>
<evidence type="ECO:0000256" key="3">
    <source>
        <dbReference type="ARBA" id="ARBA00022692"/>
    </source>
</evidence>
<name>A0A849KT42_9HYPH</name>
<feature type="transmembrane region" description="Helical" evidence="6">
    <location>
        <begin position="290"/>
        <end position="314"/>
    </location>
</feature>
<keyword evidence="5 6" id="KW-0472">Membrane</keyword>
<dbReference type="PROSITE" id="PS51257">
    <property type="entry name" value="PROKAR_LIPOPROTEIN"/>
    <property type="match status" value="1"/>
</dbReference>
<dbReference type="CDD" id="cd06581">
    <property type="entry name" value="TM_PBP1_LivM_like"/>
    <property type="match status" value="1"/>
</dbReference>
<dbReference type="EMBL" id="JABFCY010000017">
    <property type="protein sequence ID" value="NNU62927.1"/>
    <property type="molecule type" value="Genomic_DNA"/>
</dbReference>
<comment type="subcellular location">
    <subcellularLocation>
        <location evidence="1">Cell membrane</location>
        <topology evidence="1">Multi-pass membrane protein</topology>
    </subcellularLocation>
</comment>